<protein>
    <recommendedName>
        <fullName evidence="5 7">Uronate isomerase</fullName>
        <ecNumber evidence="4 7">5.3.1.12</ecNumber>
    </recommendedName>
    <alternativeName>
        <fullName evidence="7">Glucuronate isomerase</fullName>
    </alternativeName>
    <alternativeName>
        <fullName evidence="7">Uronic isomerase</fullName>
    </alternativeName>
</protein>
<dbReference type="Gene3D" id="3.20.20.140">
    <property type="entry name" value="Metal-dependent hydrolases"/>
    <property type="match status" value="1"/>
</dbReference>
<evidence type="ECO:0000256" key="5">
    <source>
        <dbReference type="ARBA" id="ARBA00020555"/>
    </source>
</evidence>
<keyword evidence="9" id="KW-1185">Reference proteome</keyword>
<dbReference type="HAMAP" id="MF_00675">
    <property type="entry name" value="UxaC"/>
    <property type="match status" value="1"/>
</dbReference>
<dbReference type="InterPro" id="IPR003766">
    <property type="entry name" value="Uronate_isomerase"/>
</dbReference>
<evidence type="ECO:0000256" key="2">
    <source>
        <dbReference type="ARBA" id="ARBA00004892"/>
    </source>
</evidence>
<dbReference type="Gene3D" id="1.10.2020.10">
    <property type="entry name" value="uronate isomerase, domain 2, chain A"/>
    <property type="match status" value="1"/>
</dbReference>
<dbReference type="Pfam" id="PF02614">
    <property type="entry name" value="UxaC"/>
    <property type="match status" value="1"/>
</dbReference>
<evidence type="ECO:0000256" key="3">
    <source>
        <dbReference type="ARBA" id="ARBA00008397"/>
    </source>
</evidence>
<dbReference type="Proteomes" id="UP000557872">
    <property type="component" value="Unassembled WGS sequence"/>
</dbReference>
<evidence type="ECO:0000256" key="7">
    <source>
        <dbReference type="HAMAP-Rule" id="MF_00675"/>
    </source>
</evidence>
<reference evidence="8 9" key="1">
    <citation type="submission" date="2020-07" db="EMBL/GenBank/DDBJ databases">
        <title>Roseicoccus Jingziensis gen. nov., sp. nov., isolated from coastal seawater.</title>
        <authorList>
            <person name="Feng X."/>
        </authorList>
    </citation>
    <scope>NUCLEOTIDE SEQUENCE [LARGE SCALE GENOMIC DNA]</scope>
    <source>
        <strain evidence="8 9">N1E253</strain>
    </source>
</reference>
<dbReference type="InterPro" id="IPR032466">
    <property type="entry name" value="Metal_Hydrolase"/>
</dbReference>
<name>A0A851GCR6_9BACT</name>
<comment type="caution">
    <text evidence="8">The sequence shown here is derived from an EMBL/GenBank/DDBJ whole genome shotgun (WGS) entry which is preliminary data.</text>
</comment>
<dbReference type="GO" id="GO:0008880">
    <property type="term" value="F:glucuronate isomerase activity"/>
    <property type="evidence" value="ECO:0007669"/>
    <property type="project" value="UniProtKB-UniRule"/>
</dbReference>
<dbReference type="PANTHER" id="PTHR30068:SF4">
    <property type="entry name" value="URONATE ISOMERASE"/>
    <property type="match status" value="1"/>
</dbReference>
<comment type="catalytic activity">
    <reaction evidence="7">
        <text>aldehydo-D-galacturonate = keto-D-tagaturonate</text>
        <dbReference type="Rhea" id="RHEA:27702"/>
        <dbReference type="ChEBI" id="CHEBI:12952"/>
        <dbReference type="ChEBI" id="CHEBI:17886"/>
    </reaction>
</comment>
<sequence length="465" mass="52543">MHPFIHDDFLLTSQAARELYHGYAVDEPIFDYHCHLSPADLATNRRFNNLTDIWLEGDHYKWRAMRLHGTEEQFCTGDAGPFEKFQAFAATVPHTLRNPIYHWTHLELARYFGITTPLTPTSAKSIWEQANDQLQQESHTSWGILEQQNVRFIGTTDDPTDSLEHHITLKDSDCPATVAPTFRPDPALGIQQPTAWNHWLDRLSAVAHSDLHHLEDLKSALAGRIDFFDSVGCRASDHGLERCPLRIADDAEADLSFQKARNGKSLSADEAEGFAGNLLTFLGERYAEKRWVMQLHLGAIRNVNTGLFEKLGPDIGCDSIGDQQQIPSLALLLGELSKRQALPKTILYNLNPRDNYAFASMCGNFFEGGTKAKVQFGSGWWFLDQSDGMKWQLNALSQLGLLSHFIGMLTDSRSMMSFPRHEYFRRLLCELLGQDIADGKIPHDIGMVGEMVKNISYSNAQNYFD</sequence>
<comment type="similarity">
    <text evidence="3 7">Belongs to the metallo-dependent hydrolases superfamily. Uronate isomerase family.</text>
</comment>
<evidence type="ECO:0000256" key="4">
    <source>
        <dbReference type="ARBA" id="ARBA00012546"/>
    </source>
</evidence>
<comment type="pathway">
    <text evidence="2 7">Carbohydrate metabolism; pentose and glucuronate interconversion.</text>
</comment>
<accession>A0A851GCR6</accession>
<dbReference type="AlphaFoldDB" id="A0A851GCR6"/>
<dbReference type="UniPathway" id="UPA00246"/>
<keyword evidence="6 7" id="KW-0413">Isomerase</keyword>
<organism evidence="8 9">
    <name type="scientific">Oceaniferula marina</name>
    <dbReference type="NCBI Taxonomy" id="2748318"/>
    <lineage>
        <taxon>Bacteria</taxon>
        <taxon>Pseudomonadati</taxon>
        <taxon>Verrucomicrobiota</taxon>
        <taxon>Verrucomicrobiia</taxon>
        <taxon>Verrucomicrobiales</taxon>
        <taxon>Verrucomicrobiaceae</taxon>
        <taxon>Oceaniferula</taxon>
    </lineage>
</organism>
<dbReference type="RefSeq" id="WP_178932049.1">
    <property type="nucleotide sequence ID" value="NZ_JACBAZ010000002.1"/>
</dbReference>
<dbReference type="NCBIfam" id="NF002794">
    <property type="entry name" value="PRK02925.1"/>
    <property type="match status" value="1"/>
</dbReference>
<dbReference type="GO" id="GO:0042840">
    <property type="term" value="P:D-glucuronate catabolic process"/>
    <property type="evidence" value="ECO:0007669"/>
    <property type="project" value="TreeGrafter"/>
</dbReference>
<proteinExistence type="inferred from homology"/>
<dbReference type="GO" id="GO:0019698">
    <property type="term" value="P:D-galacturonate catabolic process"/>
    <property type="evidence" value="ECO:0007669"/>
    <property type="project" value="TreeGrafter"/>
</dbReference>
<evidence type="ECO:0000256" key="6">
    <source>
        <dbReference type="ARBA" id="ARBA00023235"/>
    </source>
</evidence>
<dbReference type="EMBL" id="JACBAZ010000002">
    <property type="protein sequence ID" value="NWK55538.1"/>
    <property type="molecule type" value="Genomic_DNA"/>
</dbReference>
<evidence type="ECO:0000256" key="1">
    <source>
        <dbReference type="ARBA" id="ARBA00001165"/>
    </source>
</evidence>
<evidence type="ECO:0000313" key="9">
    <source>
        <dbReference type="Proteomes" id="UP000557872"/>
    </source>
</evidence>
<comment type="catalytic activity">
    <reaction evidence="1 7">
        <text>D-glucuronate = D-fructuronate</text>
        <dbReference type="Rhea" id="RHEA:13049"/>
        <dbReference type="ChEBI" id="CHEBI:58720"/>
        <dbReference type="ChEBI" id="CHEBI:59863"/>
        <dbReference type="EC" id="5.3.1.12"/>
    </reaction>
</comment>
<evidence type="ECO:0000313" key="8">
    <source>
        <dbReference type="EMBL" id="NWK55538.1"/>
    </source>
</evidence>
<dbReference type="EC" id="5.3.1.12" evidence="4 7"/>
<gene>
    <name evidence="7 8" type="primary">uxaC</name>
    <name evidence="8" type="ORF">HW115_07940</name>
</gene>
<dbReference type="SUPFAM" id="SSF51556">
    <property type="entry name" value="Metallo-dependent hydrolases"/>
    <property type="match status" value="1"/>
</dbReference>
<dbReference type="PANTHER" id="PTHR30068">
    <property type="entry name" value="URONATE ISOMERASE"/>
    <property type="match status" value="1"/>
</dbReference>